<dbReference type="Proteomes" id="UP000634647">
    <property type="component" value="Unassembled WGS sequence"/>
</dbReference>
<reference evidence="2 3" key="2">
    <citation type="submission" date="2016-10" db="EMBL/GenBank/DDBJ databases">
        <authorList>
            <person name="Varghese N."/>
            <person name="Submissions S."/>
        </authorList>
    </citation>
    <scope>NUCLEOTIDE SEQUENCE [LARGE SCALE GENOMIC DNA]</scope>
    <source>
        <strain evidence="2 3">DSM 24802</strain>
    </source>
</reference>
<dbReference type="Proteomes" id="UP000199541">
    <property type="component" value="Unassembled WGS sequence"/>
</dbReference>
<reference evidence="1" key="3">
    <citation type="submission" date="2023-06" db="EMBL/GenBank/DDBJ databases">
        <authorList>
            <person name="Sun Q."/>
            <person name="Zhou Y."/>
        </authorList>
    </citation>
    <scope>NUCLEOTIDE SEQUENCE</scope>
    <source>
        <strain evidence="1">CGMCC 1.10859</strain>
    </source>
</reference>
<reference evidence="1" key="1">
    <citation type="journal article" date="2014" name="Int. J. Syst. Evol. Microbiol.">
        <title>Complete genome sequence of Corynebacterium casei LMG S-19264T (=DSM 44701T), isolated from a smear-ripened cheese.</title>
        <authorList>
            <consortium name="US DOE Joint Genome Institute (JGI-PGF)"/>
            <person name="Walter F."/>
            <person name="Albersmeier A."/>
            <person name="Kalinowski J."/>
            <person name="Ruckert C."/>
        </authorList>
    </citation>
    <scope>NUCLEOTIDE SEQUENCE</scope>
    <source>
        <strain evidence="1">CGMCC 1.10859</strain>
    </source>
</reference>
<dbReference type="RefSeq" id="WP_244521006.1">
    <property type="nucleotide sequence ID" value="NZ_BNAB01000008.1"/>
</dbReference>
<evidence type="ECO:0000313" key="1">
    <source>
        <dbReference type="EMBL" id="GHE02031.1"/>
    </source>
</evidence>
<accession>A0AAN4URN6</accession>
<dbReference type="InterPro" id="IPR011200">
    <property type="entry name" value="UCP012608"/>
</dbReference>
<dbReference type="EMBL" id="BNAB01000008">
    <property type="protein sequence ID" value="GHE02031.1"/>
    <property type="molecule type" value="Genomic_DNA"/>
</dbReference>
<evidence type="ECO:0008006" key="5">
    <source>
        <dbReference type="Google" id="ProtNLM"/>
    </source>
</evidence>
<dbReference type="EMBL" id="FNOB01000009">
    <property type="protein sequence ID" value="SDX03725.1"/>
    <property type="molecule type" value="Genomic_DNA"/>
</dbReference>
<evidence type="ECO:0000313" key="4">
    <source>
        <dbReference type="Proteomes" id="UP000634647"/>
    </source>
</evidence>
<gene>
    <name evidence="1" type="ORF">GCM10008024_20010</name>
    <name evidence="2" type="ORF">SAMN05444006_10955</name>
</gene>
<sequence>MNARLGLAEALHGQAKACAALGSPFTARLLRLCADRLTPGTPLTDRLFGWPGDITARADSVPLRLAGALHALVQSGQDTPLAAVYPPHEAADAALWDAVAAALVRHEDFILRWLDSPPQTNEVRRSAVLIALAAWLENRIGLPLVLSELGASAGLNLLWDRYALRAGGAELDPIVLGPADPVLELAPEWRGRPPGGALPRVAARRGVDLNPLDPQADRLRLMSYLWADQFDRLTRTDAALAEARRLRPQVDRGDAADWLEARLSKPHPGHLHLVFHTIAWQYFPAAVQARAARALARAGSCATPEAPLAHFGMEHDGSDDGAALTLTLWDGTAPAGEALNFGRADFHGRWVDWQAPG</sequence>
<name>A0AAN4URN6_9RHOB</name>
<evidence type="ECO:0000313" key="3">
    <source>
        <dbReference type="Proteomes" id="UP000199541"/>
    </source>
</evidence>
<dbReference type="AlphaFoldDB" id="A0AAN4URN6"/>
<comment type="caution">
    <text evidence="1">The sequence shown here is derived from an EMBL/GenBank/DDBJ whole genome shotgun (WGS) entry which is preliminary data.</text>
</comment>
<keyword evidence="3" id="KW-1185">Reference proteome</keyword>
<dbReference type="Pfam" id="PF10094">
    <property type="entry name" value="DUF2332"/>
    <property type="match status" value="1"/>
</dbReference>
<proteinExistence type="predicted"/>
<protein>
    <recommendedName>
        <fullName evidence="5">DUF2332 domain-containing protein</fullName>
    </recommendedName>
</protein>
<organism evidence="1 4">
    <name type="scientific">Allgaiera indica</name>
    <dbReference type="NCBI Taxonomy" id="765699"/>
    <lineage>
        <taxon>Bacteria</taxon>
        <taxon>Pseudomonadati</taxon>
        <taxon>Pseudomonadota</taxon>
        <taxon>Alphaproteobacteria</taxon>
        <taxon>Rhodobacterales</taxon>
        <taxon>Paracoccaceae</taxon>
        <taxon>Allgaiera</taxon>
    </lineage>
</organism>
<evidence type="ECO:0000313" key="2">
    <source>
        <dbReference type="EMBL" id="SDX03725.1"/>
    </source>
</evidence>
<dbReference type="PIRSF" id="PIRSF012608">
    <property type="entry name" value="UCP012608"/>
    <property type="match status" value="1"/>
</dbReference>